<dbReference type="EMBL" id="BCLY01000013">
    <property type="protein sequence ID" value="GAQ10150.1"/>
    <property type="molecule type" value="Genomic_DNA"/>
</dbReference>
<proteinExistence type="predicted"/>
<protein>
    <recommendedName>
        <fullName evidence="4">Lysine-specific metallo-endopeptidase domain-containing protein</fullName>
    </recommendedName>
</protein>
<sequence length="376" mass="42545">MILPRLVLSPALLLAIIAIINGHGQLAWAARRELGDMFRYSVDPNAHGGHCSAYGEAKLNALFDDAYVLAGTAIQATLDLEDATAKTTDEATRLINTLFFRPSEEDLAIIQSKMHGVRNWMEVGGRTNNGQNRRRPFLFCGDKWRLRETMSTQMKDASGNPMFKENGEPYLIKDSREIRNRRKEAAQEWNKDPKFIYPHWSEALMAYVFDKKYAEDPTLGPCTNVDGVVAFTFNEGSFGAITLCIDHKYFKAGRLRSVEASALPSKLFENNQPPSNKDEVQSISKVVPAGRIAYHELFHLYWGSEMDGVEEYDSQRMAGNKLRKNGKRFTKSKAMKNPETYALAAVAYDYTLHVTHTTKKGTYPVEFYTGFCTYEM</sequence>
<reference evidence="2 3" key="1">
    <citation type="submission" date="2015-11" db="EMBL/GenBank/DDBJ databases">
        <title>Aspergillus lentulus strain IFM 54703T.</title>
        <authorList>
            <person name="Kusuya Y."/>
            <person name="Sakai K."/>
            <person name="Kamei K."/>
            <person name="Takahashi H."/>
            <person name="Yaguchi T."/>
        </authorList>
    </citation>
    <scope>NUCLEOTIDE SEQUENCE [LARGE SCALE GENOMIC DNA]</scope>
    <source>
        <strain evidence="2 3">IFM 54703</strain>
    </source>
</reference>
<dbReference type="Proteomes" id="UP000051487">
    <property type="component" value="Unassembled WGS sequence"/>
</dbReference>
<organism evidence="2 3">
    <name type="scientific">Aspergillus lentulus</name>
    <dbReference type="NCBI Taxonomy" id="293939"/>
    <lineage>
        <taxon>Eukaryota</taxon>
        <taxon>Fungi</taxon>
        <taxon>Dikarya</taxon>
        <taxon>Ascomycota</taxon>
        <taxon>Pezizomycotina</taxon>
        <taxon>Eurotiomycetes</taxon>
        <taxon>Eurotiomycetidae</taxon>
        <taxon>Eurotiales</taxon>
        <taxon>Aspergillaceae</taxon>
        <taxon>Aspergillus</taxon>
        <taxon>Aspergillus subgen. Fumigati</taxon>
    </lineage>
</organism>
<feature type="signal peptide" evidence="1">
    <location>
        <begin position="1"/>
        <end position="22"/>
    </location>
</feature>
<evidence type="ECO:0000313" key="3">
    <source>
        <dbReference type="Proteomes" id="UP000051487"/>
    </source>
</evidence>
<dbReference type="AlphaFoldDB" id="A0AAN4PPB2"/>
<keyword evidence="1" id="KW-0732">Signal</keyword>
<evidence type="ECO:0000256" key="1">
    <source>
        <dbReference type="SAM" id="SignalP"/>
    </source>
</evidence>
<comment type="caution">
    <text evidence="2">The sequence shown here is derived from an EMBL/GenBank/DDBJ whole genome shotgun (WGS) entry which is preliminary data.</text>
</comment>
<gene>
    <name evidence="2" type="ORF">ALT_7471</name>
</gene>
<accession>A0AAN4PPB2</accession>
<name>A0AAN4PPB2_ASPLE</name>
<evidence type="ECO:0000313" key="2">
    <source>
        <dbReference type="EMBL" id="GAQ10150.1"/>
    </source>
</evidence>
<feature type="chain" id="PRO_5042924672" description="Lysine-specific metallo-endopeptidase domain-containing protein" evidence="1">
    <location>
        <begin position="23"/>
        <end position="376"/>
    </location>
</feature>
<evidence type="ECO:0008006" key="4">
    <source>
        <dbReference type="Google" id="ProtNLM"/>
    </source>
</evidence>